<dbReference type="WBParaSite" id="MhA1_Contig20.frz3.gene51">
    <property type="protein sequence ID" value="MhA1_Contig20.frz3.gene51"/>
    <property type="gene ID" value="MhA1_Contig20.frz3.gene51"/>
</dbReference>
<dbReference type="Proteomes" id="UP000095281">
    <property type="component" value="Unplaced"/>
</dbReference>
<protein>
    <submittedName>
        <fullName evidence="4">Ovule protein</fullName>
    </submittedName>
</protein>
<dbReference type="AlphaFoldDB" id="A0A1I8BEA0"/>
<feature type="region of interest" description="Disordered" evidence="1">
    <location>
        <begin position="164"/>
        <end position="201"/>
    </location>
</feature>
<evidence type="ECO:0000313" key="4">
    <source>
        <dbReference type="WBParaSite" id="MhA1_Contig20.frz3.gene51"/>
    </source>
</evidence>
<feature type="compositionally biased region" description="Basic and acidic residues" evidence="1">
    <location>
        <begin position="30"/>
        <end position="41"/>
    </location>
</feature>
<feature type="compositionally biased region" description="Polar residues" evidence="1">
    <location>
        <begin position="92"/>
        <end position="104"/>
    </location>
</feature>
<keyword evidence="3" id="KW-1185">Reference proteome</keyword>
<proteinExistence type="predicted"/>
<feature type="region of interest" description="Disordered" evidence="1">
    <location>
        <begin position="68"/>
        <end position="150"/>
    </location>
</feature>
<accession>A0A1I8BEA0</accession>
<feature type="compositionally biased region" description="Basic and acidic residues" evidence="1">
    <location>
        <begin position="186"/>
        <end position="197"/>
    </location>
</feature>
<evidence type="ECO:0000256" key="1">
    <source>
        <dbReference type="SAM" id="MobiDB-lite"/>
    </source>
</evidence>
<feature type="region of interest" description="Disordered" evidence="1">
    <location>
        <begin position="14"/>
        <end position="51"/>
    </location>
</feature>
<evidence type="ECO:0000313" key="3">
    <source>
        <dbReference type="Proteomes" id="UP000095281"/>
    </source>
</evidence>
<organism evidence="3 4">
    <name type="scientific">Meloidogyne hapla</name>
    <name type="common">Root-knot nematode worm</name>
    <dbReference type="NCBI Taxonomy" id="6305"/>
    <lineage>
        <taxon>Eukaryota</taxon>
        <taxon>Metazoa</taxon>
        <taxon>Ecdysozoa</taxon>
        <taxon>Nematoda</taxon>
        <taxon>Chromadorea</taxon>
        <taxon>Rhabditida</taxon>
        <taxon>Tylenchina</taxon>
        <taxon>Tylenchomorpha</taxon>
        <taxon>Tylenchoidea</taxon>
        <taxon>Meloidogynidae</taxon>
        <taxon>Meloidogyninae</taxon>
        <taxon>Meloidogyne</taxon>
    </lineage>
</organism>
<reference evidence="4" key="1">
    <citation type="submission" date="2016-11" db="UniProtKB">
        <authorList>
            <consortium name="WormBaseParasite"/>
        </authorList>
    </citation>
    <scope>IDENTIFICATION</scope>
</reference>
<feature type="transmembrane region" description="Helical" evidence="2">
    <location>
        <begin position="219"/>
        <end position="241"/>
    </location>
</feature>
<name>A0A1I8BEA0_MELHA</name>
<keyword evidence="2" id="KW-1133">Transmembrane helix</keyword>
<feature type="compositionally biased region" description="Basic and acidic residues" evidence="1">
    <location>
        <begin position="133"/>
        <end position="144"/>
    </location>
</feature>
<keyword evidence="2" id="KW-0812">Transmembrane</keyword>
<feature type="compositionally biased region" description="Polar residues" evidence="1">
    <location>
        <begin position="14"/>
        <end position="29"/>
    </location>
</feature>
<sequence>MWSDGHSFVFTSQLSKDLNDSLASQNKNSNNEKVRAPDSSKSEVLTRQPSMVKELMYSRNIAHSLTSQLSKDLDESKNSSNEEVRAPDSSKSEVISRQPSTVELMSSEDGHSFASQSPKNIDDSLAAESKNSSNEEVRAPDSSKSEVINRQPSMVELMSSEDGYSFASQSPKNLDGSLAAESKNSSNDEVRAPDYSKSEVINRQPSPVKELMYSRKPSLLLELFFLGIGTCALFGLVFVGYRNFSKKSG</sequence>
<evidence type="ECO:0000256" key="2">
    <source>
        <dbReference type="SAM" id="Phobius"/>
    </source>
</evidence>
<keyword evidence="2" id="KW-0472">Membrane</keyword>
<feature type="compositionally biased region" description="Basic and acidic residues" evidence="1">
    <location>
        <begin position="71"/>
        <end position="91"/>
    </location>
</feature>